<dbReference type="Proteomes" id="UP000244855">
    <property type="component" value="Unassembled WGS sequence"/>
</dbReference>
<evidence type="ECO:0008006" key="3">
    <source>
        <dbReference type="Google" id="ProtNLM"/>
    </source>
</evidence>
<name>A0A2V1DTC8_9PLEO</name>
<sequence>MPQATIDHYFPRSRLRSNTFSPFLALPPSVRAKIYIMADLGPDRFLDLNCWAQQRRPSVASLEDEPNADEEPNPSDPLPVSLLRVCKIVSQEAQNILYERNCFAISQRNPGGLRALQHLSGHAIKSLRTLIVHITPCACLTPHCINEPHHPHTIESFRDLAFSDCLSSWRHDRPLSDISRTDKRILEDWEKVCRRLSEQIMPGRLALYVICHVKNTKVAKKITQSLLQLPTLRDCGICFGPSSHDSCKELRNQATAAVQRLTEKDVSLLPQPFPFLSLPRELQLQVLADSPLVQDTCVRIVDGRFSDSHLQHSCDDKQIIRGVGSSVPMIAFCEKQCAAYCKGCGDATHATYFAQISRLSKTFADLATDVFFSRNAFSICAWRNELGLEDVGNFKGMHSFLVGLPLPALKRIRRLTILLPPVRIASLADEPLDLTLWEASIQILATKATLHRLVLTIKIGDYFRREPITASNEIQRVRTFREICLPLIQLRGLKRLFIYVPGRLHELYVRKVERELEQMVMGSDYEAHLMEKPQLDNYTRPFMWDP</sequence>
<dbReference type="OrthoDB" id="2099276at2759"/>
<gene>
    <name evidence="1" type="ORF">DM02DRAFT_614360</name>
</gene>
<dbReference type="PANTHER" id="PTHR42085:SF2">
    <property type="entry name" value="F-BOX DOMAIN-CONTAINING PROTEIN"/>
    <property type="match status" value="1"/>
</dbReference>
<evidence type="ECO:0000313" key="1">
    <source>
        <dbReference type="EMBL" id="PVI00475.1"/>
    </source>
</evidence>
<dbReference type="PANTHER" id="PTHR42085">
    <property type="entry name" value="F-BOX DOMAIN-CONTAINING PROTEIN"/>
    <property type="match status" value="1"/>
</dbReference>
<dbReference type="AlphaFoldDB" id="A0A2V1DTC8"/>
<accession>A0A2V1DTC8</accession>
<dbReference type="InterPro" id="IPR038883">
    <property type="entry name" value="AN11006-like"/>
</dbReference>
<keyword evidence="2" id="KW-1185">Reference proteome</keyword>
<reference evidence="1 2" key="1">
    <citation type="journal article" date="2018" name="Sci. Rep.">
        <title>Comparative genomics provides insights into the lifestyle and reveals functional heterogeneity of dark septate endophytic fungi.</title>
        <authorList>
            <person name="Knapp D.G."/>
            <person name="Nemeth J.B."/>
            <person name="Barry K."/>
            <person name="Hainaut M."/>
            <person name="Henrissat B."/>
            <person name="Johnson J."/>
            <person name="Kuo A."/>
            <person name="Lim J.H.P."/>
            <person name="Lipzen A."/>
            <person name="Nolan M."/>
            <person name="Ohm R.A."/>
            <person name="Tamas L."/>
            <person name="Grigoriev I.V."/>
            <person name="Spatafora J.W."/>
            <person name="Nagy L.G."/>
            <person name="Kovacs G.M."/>
        </authorList>
    </citation>
    <scope>NUCLEOTIDE SEQUENCE [LARGE SCALE GENOMIC DNA]</scope>
    <source>
        <strain evidence="1 2">DSE2036</strain>
    </source>
</reference>
<dbReference type="EMBL" id="KZ805373">
    <property type="protein sequence ID" value="PVI00475.1"/>
    <property type="molecule type" value="Genomic_DNA"/>
</dbReference>
<protein>
    <recommendedName>
        <fullName evidence="3">F-box domain-containing protein</fullName>
    </recommendedName>
</protein>
<proteinExistence type="predicted"/>
<organism evidence="1 2">
    <name type="scientific">Periconia macrospinosa</name>
    <dbReference type="NCBI Taxonomy" id="97972"/>
    <lineage>
        <taxon>Eukaryota</taxon>
        <taxon>Fungi</taxon>
        <taxon>Dikarya</taxon>
        <taxon>Ascomycota</taxon>
        <taxon>Pezizomycotina</taxon>
        <taxon>Dothideomycetes</taxon>
        <taxon>Pleosporomycetidae</taxon>
        <taxon>Pleosporales</taxon>
        <taxon>Massarineae</taxon>
        <taxon>Periconiaceae</taxon>
        <taxon>Periconia</taxon>
    </lineage>
</organism>
<evidence type="ECO:0000313" key="2">
    <source>
        <dbReference type="Proteomes" id="UP000244855"/>
    </source>
</evidence>